<dbReference type="InterPro" id="IPR052746">
    <property type="entry name" value="MlaB_ABC_Transporter"/>
</dbReference>
<dbReference type="SUPFAM" id="SSF52091">
    <property type="entry name" value="SpoIIaa-like"/>
    <property type="match status" value="1"/>
</dbReference>
<dbReference type="EMBL" id="LSNE01000005">
    <property type="protein sequence ID" value="KXI29216.1"/>
    <property type="molecule type" value="Genomic_DNA"/>
</dbReference>
<dbReference type="CDD" id="cd07043">
    <property type="entry name" value="STAS_anti-anti-sigma_factors"/>
    <property type="match status" value="1"/>
</dbReference>
<dbReference type="Proteomes" id="UP000070299">
    <property type="component" value="Unassembled WGS sequence"/>
</dbReference>
<dbReference type="PANTHER" id="PTHR35849:SF1">
    <property type="entry name" value="INTERMEMBRANE PHOSPHOLIPID TRANSPORT SYSTEM BINDING PROTEIN MLAB"/>
    <property type="match status" value="1"/>
</dbReference>
<dbReference type="PANTHER" id="PTHR35849">
    <property type="entry name" value="BLR2341 PROTEIN"/>
    <property type="match status" value="1"/>
</dbReference>
<dbReference type="AlphaFoldDB" id="A0A136A1V5"/>
<dbReference type="STRING" id="1799789.AX660_13805"/>
<organism evidence="2 3">
    <name type="scientific">Paraglaciecola hydrolytica</name>
    <dbReference type="NCBI Taxonomy" id="1799789"/>
    <lineage>
        <taxon>Bacteria</taxon>
        <taxon>Pseudomonadati</taxon>
        <taxon>Pseudomonadota</taxon>
        <taxon>Gammaproteobacteria</taxon>
        <taxon>Alteromonadales</taxon>
        <taxon>Alteromonadaceae</taxon>
        <taxon>Paraglaciecola</taxon>
    </lineage>
</organism>
<dbReference type="OrthoDB" id="5900662at2"/>
<dbReference type="PROSITE" id="PS50801">
    <property type="entry name" value="STAS"/>
    <property type="match status" value="1"/>
</dbReference>
<dbReference type="Pfam" id="PF13466">
    <property type="entry name" value="STAS_2"/>
    <property type="match status" value="1"/>
</dbReference>
<reference evidence="3" key="1">
    <citation type="submission" date="2016-02" db="EMBL/GenBank/DDBJ databases">
        <authorList>
            <person name="Schultz-Johansen M."/>
            <person name="Glaring M.A."/>
            <person name="Bech P.K."/>
            <person name="Stougaard P."/>
        </authorList>
    </citation>
    <scope>NUCLEOTIDE SEQUENCE [LARGE SCALE GENOMIC DNA]</scope>
    <source>
        <strain evidence="3">S66</strain>
    </source>
</reference>
<accession>A0A136A1V5</accession>
<sequence length="102" mass="11204">MQNFSVSSPRVGTFLLSGQLHRSNVRSCWPTSLSDIKQAVSQQPVVLDLKSISHVDTAGLAWLINLLRDCKTQDIAFTLANVPQTLINLAKISDVEGFLPLQ</sequence>
<evidence type="ECO:0000313" key="2">
    <source>
        <dbReference type="EMBL" id="KXI29216.1"/>
    </source>
</evidence>
<dbReference type="InterPro" id="IPR036513">
    <property type="entry name" value="STAS_dom_sf"/>
</dbReference>
<comment type="caution">
    <text evidence="2">The sequence shown here is derived from an EMBL/GenBank/DDBJ whole genome shotgun (WGS) entry which is preliminary data.</text>
</comment>
<protein>
    <recommendedName>
        <fullName evidence="1">STAS domain-containing protein</fullName>
    </recommendedName>
</protein>
<dbReference type="InterPro" id="IPR058548">
    <property type="entry name" value="MlaB-like_STAS"/>
</dbReference>
<evidence type="ECO:0000259" key="1">
    <source>
        <dbReference type="PROSITE" id="PS50801"/>
    </source>
</evidence>
<keyword evidence="3" id="KW-1185">Reference proteome</keyword>
<dbReference type="RefSeq" id="WP_068376364.1">
    <property type="nucleotide sequence ID" value="NZ_LSNE01000005.1"/>
</dbReference>
<dbReference type="InterPro" id="IPR002645">
    <property type="entry name" value="STAS_dom"/>
</dbReference>
<name>A0A136A1V5_9ALTE</name>
<proteinExistence type="predicted"/>
<evidence type="ECO:0000313" key="3">
    <source>
        <dbReference type="Proteomes" id="UP000070299"/>
    </source>
</evidence>
<dbReference type="Gene3D" id="3.30.750.24">
    <property type="entry name" value="STAS domain"/>
    <property type="match status" value="1"/>
</dbReference>
<gene>
    <name evidence="2" type="ORF">AX660_13805</name>
</gene>
<feature type="domain" description="STAS" evidence="1">
    <location>
        <begin position="14"/>
        <end position="102"/>
    </location>
</feature>